<proteinExistence type="predicted"/>
<gene>
    <name evidence="1" type="ORF">EZE20_14080</name>
</gene>
<dbReference type="OrthoDB" id="1433901at2"/>
<evidence type="ECO:0000313" key="2">
    <source>
        <dbReference type="Proteomes" id="UP000295706"/>
    </source>
</evidence>
<dbReference type="Proteomes" id="UP000295706">
    <property type="component" value="Unassembled WGS sequence"/>
</dbReference>
<dbReference type="EMBL" id="SMJU01000008">
    <property type="protein sequence ID" value="TDB64067.1"/>
    <property type="molecule type" value="Genomic_DNA"/>
</dbReference>
<sequence>MIVPPDFFSQSKALYLFCWLLLTVNAGHAQKIKSKTLPEWSADSISGKVNKGYSLGVSLGSTVVFNPLYEAVISPIDSRLYLNRMKQSAFLMSTVLAMPLSKGELGGSYFRKYDESGKPFGPVYYIPYGLYLVATVNLTAFHDAMNGGVFNQRIDGGLGLGYRINHDLMVSLTYEKLSIRQPRDFLFDYQNQVITINGQPLTTLDTTDGGFFKTEYFGTMAIKIVYLFGKKS</sequence>
<organism evidence="1 2">
    <name type="scientific">Arundinibacter roseus</name>
    <dbReference type="NCBI Taxonomy" id="2070510"/>
    <lineage>
        <taxon>Bacteria</taxon>
        <taxon>Pseudomonadati</taxon>
        <taxon>Bacteroidota</taxon>
        <taxon>Cytophagia</taxon>
        <taxon>Cytophagales</taxon>
        <taxon>Spirosomataceae</taxon>
        <taxon>Arundinibacter</taxon>
    </lineage>
</organism>
<evidence type="ECO:0000313" key="1">
    <source>
        <dbReference type="EMBL" id="TDB64067.1"/>
    </source>
</evidence>
<comment type="caution">
    <text evidence="1">The sequence shown here is derived from an EMBL/GenBank/DDBJ whole genome shotgun (WGS) entry which is preliminary data.</text>
</comment>
<dbReference type="RefSeq" id="WP_132118705.1">
    <property type="nucleotide sequence ID" value="NZ_SMJU01000008.1"/>
</dbReference>
<name>A0A4R4K8M8_9BACT</name>
<reference evidence="1 2" key="1">
    <citation type="submission" date="2019-02" db="EMBL/GenBank/DDBJ databases">
        <title>Arundinibacter roseus gen. nov., sp. nov., a new member of the family Cytophagaceae.</title>
        <authorList>
            <person name="Szuroczki S."/>
            <person name="Khayer B."/>
            <person name="Sproer C."/>
            <person name="Toumi M."/>
            <person name="Szabo A."/>
            <person name="Felfoldi T."/>
            <person name="Schumann P."/>
            <person name="Toth E."/>
        </authorList>
    </citation>
    <scope>NUCLEOTIDE SEQUENCE [LARGE SCALE GENOMIC DNA]</scope>
    <source>
        <strain evidence="1 2">DMA-k-7a</strain>
    </source>
</reference>
<dbReference type="AlphaFoldDB" id="A0A4R4K8M8"/>
<keyword evidence="2" id="KW-1185">Reference proteome</keyword>
<accession>A0A4R4K8M8</accession>
<protein>
    <submittedName>
        <fullName evidence="1">Uncharacterized protein</fullName>
    </submittedName>
</protein>